<gene>
    <name evidence="1" type="ORF">ACFSR2_03900</name>
</gene>
<organism evidence="1 2">
    <name type="scientific">Emticicia soli</name>
    <dbReference type="NCBI Taxonomy" id="2027878"/>
    <lineage>
        <taxon>Bacteria</taxon>
        <taxon>Pseudomonadati</taxon>
        <taxon>Bacteroidota</taxon>
        <taxon>Cytophagia</taxon>
        <taxon>Cytophagales</taxon>
        <taxon>Leadbetterellaceae</taxon>
        <taxon>Emticicia</taxon>
    </lineage>
</organism>
<evidence type="ECO:0000313" key="2">
    <source>
        <dbReference type="Proteomes" id="UP001597510"/>
    </source>
</evidence>
<dbReference type="Pfam" id="PF12836">
    <property type="entry name" value="HHH_3"/>
    <property type="match status" value="1"/>
</dbReference>
<dbReference type="Proteomes" id="UP001597510">
    <property type="component" value="Unassembled WGS sequence"/>
</dbReference>
<dbReference type="RefSeq" id="WP_379976556.1">
    <property type="nucleotide sequence ID" value="NZ_JBHULC010000004.1"/>
</dbReference>
<comment type="caution">
    <text evidence="1">The sequence shown here is derived from an EMBL/GenBank/DDBJ whole genome shotgun (WGS) entry which is preliminary data.</text>
</comment>
<reference evidence="2" key="1">
    <citation type="journal article" date="2019" name="Int. J. Syst. Evol. Microbiol.">
        <title>The Global Catalogue of Microorganisms (GCM) 10K type strain sequencing project: providing services to taxonomists for standard genome sequencing and annotation.</title>
        <authorList>
            <consortium name="The Broad Institute Genomics Platform"/>
            <consortium name="The Broad Institute Genome Sequencing Center for Infectious Disease"/>
            <person name="Wu L."/>
            <person name="Ma J."/>
        </authorList>
    </citation>
    <scope>NUCLEOTIDE SEQUENCE [LARGE SCALE GENOMIC DNA]</scope>
    <source>
        <strain evidence="2">KCTC 52344</strain>
    </source>
</reference>
<dbReference type="InterPro" id="IPR010994">
    <property type="entry name" value="RuvA_2-like"/>
</dbReference>
<dbReference type="EMBL" id="JBHULC010000004">
    <property type="protein sequence ID" value="MFD2520014.1"/>
    <property type="molecule type" value="Genomic_DNA"/>
</dbReference>
<keyword evidence="2" id="KW-1185">Reference proteome</keyword>
<evidence type="ECO:0000313" key="1">
    <source>
        <dbReference type="EMBL" id="MFD2520014.1"/>
    </source>
</evidence>
<protein>
    <submittedName>
        <fullName evidence="1">Helix-hairpin-helix domain-containing protein</fullName>
    </submittedName>
</protein>
<accession>A0ABW5J3D5</accession>
<proteinExistence type="predicted"/>
<dbReference type="SUPFAM" id="SSF47781">
    <property type="entry name" value="RuvA domain 2-like"/>
    <property type="match status" value="1"/>
</dbReference>
<sequence>MTKKDALCKHNFGSGSVLALGLKRQSSCLIFVLFLLTYLSQAQTRPRPEINLDEFIQRIFSLQQENINYEDLYESLFQLYQNPIDLNTASYEELSALYVLSVVQIKNLLAHRAQYGNLLSIYELQAITGFDLNTIQQLLPFVEVSQKFNIKTLPGSVANASDHYLILRGSQTLEKSRAFKENKYLGSPQQIYARYRLSHPRDFQIGLVAEKDAGEKNYLDFYSFHLQLQNKGKLKNLVIGDYQVQFGQGLVLGAGFFLGKGSEAVTTVRRSNMGIRPYSSLLEGGNLRGIAATYQLNKIDLTAFYSYTKRDASIDEADGEREQYFSSILASGYHRTETELARKNQLTEQNIGVNATFRFRNGYVGATMLHTQFDAVLMRRPRLYNKFEFTGKQNIVIGTNFTYTWQNINFFGEAARSSSGGIGLTGGWVAALSRQVEWAMHLRYYGRDFHSFYANALAEGSRTINEQGIYWGLKYTPAKSLTFSVFYDRFRFPWLRYLVDAPSQGFDYLFRVSYQLNHRALLYAQYHAEHKGKNLPDNTTPQDIVVNTIRENILGNFDYTINRAFKIQSRVQINTFHYQGRAKSVGYALMQDIDGNIKKLHLKGRIAYFATDDYDSRIYAFENNVLYAVSFPAYYGKGLRMYLIARYALNKHLDLWARYARTQLQNQHSIGSGNDTIEGNHKSDVSLQVRYKF</sequence>
<name>A0ABW5J3D5_9BACT</name>